<name>E1QJL5_DESB2</name>
<dbReference type="InterPro" id="IPR011701">
    <property type="entry name" value="MFS"/>
</dbReference>
<dbReference type="NCBIfam" id="TIGR00901">
    <property type="entry name" value="2A0125"/>
    <property type="match status" value="1"/>
</dbReference>
<evidence type="ECO:0000256" key="1">
    <source>
        <dbReference type="ARBA" id="ARBA00004141"/>
    </source>
</evidence>
<dbReference type="GO" id="GO:0016020">
    <property type="term" value="C:membrane"/>
    <property type="evidence" value="ECO:0007669"/>
    <property type="project" value="UniProtKB-SubCell"/>
</dbReference>
<dbReference type="AlphaFoldDB" id="E1QJL5"/>
<feature type="transmembrane region" description="Helical" evidence="6">
    <location>
        <begin position="200"/>
        <end position="218"/>
    </location>
</feature>
<gene>
    <name evidence="7" type="ordered locus">Deba_2396</name>
</gene>
<feature type="transmembrane region" description="Helical" evidence="6">
    <location>
        <begin position="46"/>
        <end position="68"/>
    </location>
</feature>
<feature type="transmembrane region" description="Helical" evidence="6">
    <location>
        <begin position="380"/>
        <end position="398"/>
    </location>
</feature>
<reference evidence="7 8" key="1">
    <citation type="journal article" date="2010" name="Stand. Genomic Sci.">
        <title>Complete genome sequence of Desulfarculus baarsii type strain (2st14).</title>
        <authorList>
            <person name="Sun H."/>
            <person name="Spring S."/>
            <person name="Lapidus A."/>
            <person name="Davenport K."/>
            <person name="Del Rio T.G."/>
            <person name="Tice H."/>
            <person name="Nolan M."/>
            <person name="Copeland A."/>
            <person name="Cheng J.F."/>
            <person name="Lucas S."/>
            <person name="Tapia R."/>
            <person name="Goodwin L."/>
            <person name="Pitluck S."/>
            <person name="Ivanova N."/>
            <person name="Pagani I."/>
            <person name="Mavromatis K."/>
            <person name="Ovchinnikova G."/>
            <person name="Pati A."/>
            <person name="Chen A."/>
            <person name="Palaniappan K."/>
            <person name="Hauser L."/>
            <person name="Chang Y.J."/>
            <person name="Jeffries C.D."/>
            <person name="Detter J.C."/>
            <person name="Han C."/>
            <person name="Rohde M."/>
            <person name="Brambilla E."/>
            <person name="Goker M."/>
            <person name="Woyke T."/>
            <person name="Bristow J."/>
            <person name="Eisen J.A."/>
            <person name="Markowitz V."/>
            <person name="Hugenholtz P."/>
            <person name="Kyrpides N.C."/>
            <person name="Klenk H.P."/>
            <person name="Land M."/>
        </authorList>
    </citation>
    <scope>NUCLEOTIDE SEQUENCE [LARGE SCALE GENOMIC DNA]</scope>
    <source>
        <strain evidence="8">ATCC 33931 / DSM 2075 / LMG 7858 / VKM B-1802 / 2st14</strain>
    </source>
</reference>
<evidence type="ECO:0000256" key="3">
    <source>
        <dbReference type="ARBA" id="ARBA00022692"/>
    </source>
</evidence>
<keyword evidence="8" id="KW-1185">Reference proteome</keyword>
<feature type="transmembrane region" description="Helical" evidence="6">
    <location>
        <begin position="293"/>
        <end position="310"/>
    </location>
</feature>
<sequence>MASFWQSVFSRRMLVAFVMGFSSGLPLLLTMGVLQAWMSKSGVDLSLIGLMSLVGLPYTVKFIWAPLLDRGAFTGLERRPGRPYPLWKAALNWLVKASIGRLGRRRGWMLWAQILLMAAIVLLALGDPGRSPTMIALAALLVTFFSASQDIAIDAYRREDLADDELGLGSSLAINGYRVGMLLAGGGGLIMADVMSFRDVYLIMAACLLVGVVTTLLTPEPQAQPRAPQSMRQAVVEPFVEFFGRAGLGWGLGVLGFILLYKIGDSMAATMTTPFFLARGYTMTQIGTVAKLFGFWATVAGGLLGGLVLLRLGINRSLWIFGFLQAVSTAGFAMLANLGPSTVWLAAVIAFENLTSGMATAAYAAYMAAQTNKNFTATQYALLSSLMGVPRVLVSAPTGVMAEWLGWSGFFIFCTVIAAPGMAMLIKFAPWNGDRR</sequence>
<accession>E1QJL5</accession>
<keyword evidence="5 6" id="KW-0472">Membrane</keyword>
<evidence type="ECO:0000256" key="2">
    <source>
        <dbReference type="ARBA" id="ARBA00022448"/>
    </source>
</evidence>
<feature type="transmembrane region" description="Helical" evidence="6">
    <location>
        <begin position="239"/>
        <end position="261"/>
    </location>
</feature>
<dbReference type="PANTHER" id="PTHR12778:SF10">
    <property type="entry name" value="MAJOR FACILITATOR SUPERFAMILY DOMAIN-CONTAINING PROTEIN 3"/>
    <property type="match status" value="1"/>
</dbReference>
<feature type="transmembrane region" description="Helical" evidence="6">
    <location>
        <begin position="404"/>
        <end position="426"/>
    </location>
</feature>
<organism evidence="7 8">
    <name type="scientific">Desulfarculus baarsii (strain ATCC 33931 / DSM 2075 / LMG 7858 / VKM B-1802 / 2st14)</name>
    <dbReference type="NCBI Taxonomy" id="644282"/>
    <lineage>
        <taxon>Bacteria</taxon>
        <taxon>Pseudomonadati</taxon>
        <taxon>Thermodesulfobacteriota</taxon>
        <taxon>Desulfarculia</taxon>
        <taxon>Desulfarculales</taxon>
        <taxon>Desulfarculaceae</taxon>
        <taxon>Desulfarculus</taxon>
    </lineage>
</organism>
<dbReference type="STRING" id="644282.Deba_2396"/>
<evidence type="ECO:0000256" key="6">
    <source>
        <dbReference type="SAM" id="Phobius"/>
    </source>
</evidence>
<comment type="subcellular location">
    <subcellularLocation>
        <location evidence="1">Membrane</location>
        <topology evidence="1">Multi-pass membrane protein</topology>
    </subcellularLocation>
</comment>
<feature type="transmembrane region" description="Helical" evidence="6">
    <location>
        <begin position="108"/>
        <end position="126"/>
    </location>
</feature>
<keyword evidence="2" id="KW-0813">Transport</keyword>
<evidence type="ECO:0000313" key="8">
    <source>
        <dbReference type="Proteomes" id="UP000009047"/>
    </source>
</evidence>
<dbReference type="Gene3D" id="1.20.1250.20">
    <property type="entry name" value="MFS general substrate transporter like domains"/>
    <property type="match status" value="2"/>
</dbReference>
<dbReference type="InterPro" id="IPR004752">
    <property type="entry name" value="AmpG_permease/AT-1"/>
</dbReference>
<proteinExistence type="predicted"/>
<dbReference type="KEGG" id="dbr:Deba_2396"/>
<dbReference type="EMBL" id="CP002085">
    <property type="protein sequence ID" value="ADK85758.1"/>
    <property type="molecule type" value="Genomic_DNA"/>
</dbReference>
<dbReference type="eggNOG" id="COG2807">
    <property type="taxonomic scope" value="Bacteria"/>
</dbReference>
<evidence type="ECO:0000256" key="4">
    <source>
        <dbReference type="ARBA" id="ARBA00022989"/>
    </source>
</evidence>
<dbReference type="RefSeq" id="WP_013259197.1">
    <property type="nucleotide sequence ID" value="NC_014365.1"/>
</dbReference>
<dbReference type="Pfam" id="PF07690">
    <property type="entry name" value="MFS_1"/>
    <property type="match status" value="1"/>
</dbReference>
<keyword evidence="4 6" id="KW-1133">Transmembrane helix</keyword>
<feature type="transmembrane region" description="Helical" evidence="6">
    <location>
        <begin position="132"/>
        <end position="153"/>
    </location>
</feature>
<feature type="transmembrane region" description="Helical" evidence="6">
    <location>
        <begin position="12"/>
        <end position="34"/>
    </location>
</feature>
<protein>
    <submittedName>
        <fullName evidence="7">Major facilitator superfamily MFS_1</fullName>
    </submittedName>
</protein>
<dbReference type="OrthoDB" id="9787815at2"/>
<dbReference type="GO" id="GO:0022857">
    <property type="term" value="F:transmembrane transporter activity"/>
    <property type="evidence" value="ECO:0007669"/>
    <property type="project" value="InterPro"/>
</dbReference>
<keyword evidence="3 6" id="KW-0812">Transmembrane</keyword>
<dbReference type="SUPFAM" id="SSF103473">
    <property type="entry name" value="MFS general substrate transporter"/>
    <property type="match status" value="1"/>
</dbReference>
<dbReference type="PANTHER" id="PTHR12778">
    <property type="entry name" value="SOLUTE CARRIER FAMILY 33 ACETYL-COA TRANSPORTER -RELATED"/>
    <property type="match status" value="1"/>
</dbReference>
<dbReference type="Proteomes" id="UP000009047">
    <property type="component" value="Chromosome"/>
</dbReference>
<evidence type="ECO:0000256" key="5">
    <source>
        <dbReference type="ARBA" id="ARBA00023136"/>
    </source>
</evidence>
<dbReference type="HOGENOM" id="CLU_029352_1_2_7"/>
<evidence type="ECO:0000313" key="7">
    <source>
        <dbReference type="EMBL" id="ADK85758.1"/>
    </source>
</evidence>
<dbReference type="InterPro" id="IPR036259">
    <property type="entry name" value="MFS_trans_sf"/>
</dbReference>